<feature type="compositionally biased region" description="Polar residues" evidence="1">
    <location>
        <begin position="132"/>
        <end position="145"/>
    </location>
</feature>
<organism evidence="3 6">
    <name type="scientific">Ustilaginoidea virens</name>
    <name type="common">Rice false smut fungus</name>
    <name type="synonym">Villosiclava virens</name>
    <dbReference type="NCBI Taxonomy" id="1159556"/>
    <lineage>
        <taxon>Eukaryota</taxon>
        <taxon>Fungi</taxon>
        <taxon>Dikarya</taxon>
        <taxon>Ascomycota</taxon>
        <taxon>Pezizomycotina</taxon>
        <taxon>Sordariomycetes</taxon>
        <taxon>Hypocreomycetidae</taxon>
        <taxon>Hypocreales</taxon>
        <taxon>Clavicipitaceae</taxon>
        <taxon>Ustilaginoidea</taxon>
    </lineage>
</organism>
<evidence type="ECO:0000313" key="6">
    <source>
        <dbReference type="Proteomes" id="UP000054053"/>
    </source>
</evidence>
<keyword evidence="5" id="KW-1185">Reference proteome</keyword>
<evidence type="ECO:0000256" key="2">
    <source>
        <dbReference type="SAM" id="SignalP"/>
    </source>
</evidence>
<dbReference type="EMBL" id="CP072753">
    <property type="protein sequence ID" value="QUC16313.1"/>
    <property type="molecule type" value="Genomic_DNA"/>
</dbReference>
<gene>
    <name evidence="4" type="ORF">UV8b_00554</name>
    <name evidence="3" type="ORF">UVI_02014580</name>
</gene>
<dbReference type="Proteomes" id="UP000054053">
    <property type="component" value="Unassembled WGS sequence"/>
</dbReference>
<dbReference type="RefSeq" id="XP_042993986.1">
    <property type="nucleotide sequence ID" value="XM_043138052.1"/>
</dbReference>
<reference evidence="4" key="3">
    <citation type="submission" date="2020-03" db="EMBL/GenBank/DDBJ databases">
        <title>A mixture of massive structural variations and highly conserved coding sequences in Ustilaginoidea virens genome.</title>
        <authorList>
            <person name="Zhang K."/>
            <person name="Zhao Z."/>
            <person name="Zhang Z."/>
            <person name="Li Y."/>
            <person name="Hsiang T."/>
            <person name="Sun W."/>
        </authorList>
    </citation>
    <scope>NUCLEOTIDE SEQUENCE</scope>
    <source>
        <strain evidence="4">UV-8b</strain>
    </source>
</reference>
<evidence type="ECO:0000313" key="5">
    <source>
        <dbReference type="Proteomes" id="UP000027002"/>
    </source>
</evidence>
<dbReference type="GeneID" id="66061332"/>
<feature type="compositionally biased region" description="Low complexity" evidence="1">
    <location>
        <begin position="71"/>
        <end position="81"/>
    </location>
</feature>
<protein>
    <submittedName>
        <fullName evidence="3">Uncharacterized protein</fullName>
    </submittedName>
</protein>
<evidence type="ECO:0000256" key="1">
    <source>
        <dbReference type="SAM" id="MobiDB-lite"/>
    </source>
</evidence>
<dbReference type="KEGG" id="uvi:66061332"/>
<feature type="signal peptide" evidence="2">
    <location>
        <begin position="1"/>
        <end position="17"/>
    </location>
</feature>
<name>A0A1B5L9Q8_USTVR</name>
<proteinExistence type="predicted"/>
<sequence length="200" mass="21736">MKAAALLAASCAGLGLAAPLTQLLTQDGAPHMSSLQQAVLPRAFLDDKLPGDDTDSKRLHTPGKANAAALLSDRPLLLPSRTPVGKKGPLTKVPLQKSPPNKTPLDAPEDPKKRPGPPLTTPVTPERPGQQPPQQDTTKSSQSMMSGFGKQPVLTRCQRCIRTLCFQVPCSLHVPARHHERKERKKYKFVKPKDRKGSRE</sequence>
<feature type="compositionally biased region" description="Basic residues" evidence="1">
    <location>
        <begin position="176"/>
        <end position="190"/>
    </location>
</feature>
<accession>A0A1B5L9Q8</accession>
<reference evidence="6" key="2">
    <citation type="journal article" date="2016" name="Genome Announc.">
        <title>Genome sequence of Ustilaginoidea virens IPU010, a rice pathogenic fungus causing false smut.</title>
        <authorList>
            <person name="Kumagai T."/>
            <person name="Ishii T."/>
            <person name="Terai G."/>
            <person name="Umemura M."/>
            <person name="Machida M."/>
            <person name="Asai K."/>
        </authorList>
    </citation>
    <scope>NUCLEOTIDE SEQUENCE [LARGE SCALE GENOMIC DNA]</scope>
    <source>
        <strain evidence="6">IPU010</strain>
    </source>
</reference>
<keyword evidence="2" id="KW-0732">Signal</keyword>
<dbReference type="Proteomes" id="UP000027002">
    <property type="component" value="Chromosome 1"/>
</dbReference>
<evidence type="ECO:0000313" key="4">
    <source>
        <dbReference type="EMBL" id="QUC16313.1"/>
    </source>
</evidence>
<feature type="region of interest" description="Disordered" evidence="1">
    <location>
        <begin position="71"/>
        <end position="147"/>
    </location>
</feature>
<dbReference type="AlphaFoldDB" id="A0A1B5L9Q8"/>
<feature type="compositionally biased region" description="Basic and acidic residues" evidence="1">
    <location>
        <begin position="191"/>
        <end position="200"/>
    </location>
</feature>
<evidence type="ECO:0000313" key="3">
    <source>
        <dbReference type="EMBL" id="GAO19548.1"/>
    </source>
</evidence>
<reference evidence="3" key="1">
    <citation type="journal article" date="2016" name="Genome Announc.">
        <title>Genome Sequence of Ustilaginoidea virens IPU010, a Rice Pathogenic Fungus Causing False Smut.</title>
        <authorList>
            <person name="Kumagai T."/>
            <person name="Ishii T."/>
            <person name="Terai G."/>
            <person name="Umemura M."/>
            <person name="Machida M."/>
            <person name="Asai K."/>
        </authorList>
    </citation>
    <scope>NUCLEOTIDE SEQUENCE [LARGE SCALE GENOMIC DNA]</scope>
    <source>
        <strain evidence="3">IPU010</strain>
    </source>
</reference>
<feature type="chain" id="PRO_5036016715" evidence="2">
    <location>
        <begin position="18"/>
        <end position="200"/>
    </location>
</feature>
<dbReference type="EMBL" id="BBTG02000005">
    <property type="protein sequence ID" value="GAO19548.1"/>
    <property type="molecule type" value="Genomic_DNA"/>
</dbReference>
<feature type="region of interest" description="Disordered" evidence="1">
    <location>
        <begin position="176"/>
        <end position="200"/>
    </location>
</feature>